<dbReference type="SUPFAM" id="SSF46689">
    <property type="entry name" value="Homeodomain-like"/>
    <property type="match status" value="1"/>
</dbReference>
<dbReference type="Proteomes" id="UP000636956">
    <property type="component" value="Unassembled WGS sequence"/>
</dbReference>
<dbReference type="GO" id="GO:0005524">
    <property type="term" value="F:ATP binding"/>
    <property type="evidence" value="ECO:0007669"/>
    <property type="project" value="UniProtKB-KW"/>
</dbReference>
<dbReference type="PROSITE" id="PS50045">
    <property type="entry name" value="SIGMA54_INTERACT_4"/>
    <property type="match status" value="1"/>
</dbReference>
<dbReference type="Pfam" id="PF02954">
    <property type="entry name" value="HTH_8"/>
    <property type="match status" value="1"/>
</dbReference>
<evidence type="ECO:0000259" key="5">
    <source>
        <dbReference type="PROSITE" id="PS50045"/>
    </source>
</evidence>
<keyword evidence="2" id="KW-0067">ATP-binding</keyword>
<dbReference type="AlphaFoldDB" id="A0A917PCI3"/>
<keyword evidence="3" id="KW-0805">Transcription regulation</keyword>
<dbReference type="SUPFAM" id="SSF52540">
    <property type="entry name" value="P-loop containing nucleoside triphosphate hydrolases"/>
    <property type="match status" value="1"/>
</dbReference>
<dbReference type="InterPro" id="IPR002197">
    <property type="entry name" value="HTH_Fis"/>
</dbReference>
<name>A0A917PCI3_9MICO</name>
<keyword evidence="1" id="KW-0547">Nucleotide-binding</keyword>
<evidence type="ECO:0000256" key="2">
    <source>
        <dbReference type="ARBA" id="ARBA00022840"/>
    </source>
</evidence>
<dbReference type="InterPro" id="IPR003593">
    <property type="entry name" value="AAA+_ATPase"/>
</dbReference>
<evidence type="ECO:0000313" key="6">
    <source>
        <dbReference type="EMBL" id="GGJ70849.1"/>
    </source>
</evidence>
<evidence type="ECO:0000256" key="3">
    <source>
        <dbReference type="ARBA" id="ARBA00023015"/>
    </source>
</evidence>
<evidence type="ECO:0000256" key="1">
    <source>
        <dbReference type="ARBA" id="ARBA00022741"/>
    </source>
</evidence>
<dbReference type="SMART" id="SM00382">
    <property type="entry name" value="AAA"/>
    <property type="match status" value="1"/>
</dbReference>
<dbReference type="Pfam" id="PF25601">
    <property type="entry name" value="AAA_lid_14"/>
    <property type="match status" value="1"/>
</dbReference>
<dbReference type="InterPro" id="IPR058031">
    <property type="entry name" value="AAA_lid_NorR"/>
</dbReference>
<dbReference type="InterPro" id="IPR009057">
    <property type="entry name" value="Homeodomain-like_sf"/>
</dbReference>
<dbReference type="RefSeq" id="WP_188741948.1">
    <property type="nucleotide sequence ID" value="NZ_BAABFW010000003.1"/>
</dbReference>
<dbReference type="Gene3D" id="1.10.8.60">
    <property type="match status" value="1"/>
</dbReference>
<proteinExistence type="predicted"/>
<reference evidence="6" key="1">
    <citation type="journal article" date="2014" name="Int. J. Syst. Evol. Microbiol.">
        <title>Complete genome sequence of Corynebacterium casei LMG S-19264T (=DSM 44701T), isolated from a smear-ripened cheese.</title>
        <authorList>
            <consortium name="US DOE Joint Genome Institute (JGI-PGF)"/>
            <person name="Walter F."/>
            <person name="Albersmeier A."/>
            <person name="Kalinowski J."/>
            <person name="Ruckert C."/>
        </authorList>
    </citation>
    <scope>NUCLEOTIDE SEQUENCE</scope>
    <source>
        <strain evidence="6">CGMCC 1.8984</strain>
    </source>
</reference>
<accession>A0A917PCI3</accession>
<reference evidence="6" key="2">
    <citation type="submission" date="2020-09" db="EMBL/GenBank/DDBJ databases">
        <authorList>
            <person name="Sun Q."/>
            <person name="Zhou Y."/>
        </authorList>
    </citation>
    <scope>NUCLEOTIDE SEQUENCE</scope>
    <source>
        <strain evidence="6">CGMCC 1.8984</strain>
    </source>
</reference>
<evidence type="ECO:0000313" key="7">
    <source>
        <dbReference type="Proteomes" id="UP000636956"/>
    </source>
</evidence>
<keyword evidence="4" id="KW-0804">Transcription</keyword>
<dbReference type="PANTHER" id="PTHR32071">
    <property type="entry name" value="TRANSCRIPTIONAL REGULATORY PROTEIN"/>
    <property type="match status" value="1"/>
</dbReference>
<evidence type="ECO:0000256" key="4">
    <source>
        <dbReference type="ARBA" id="ARBA00023163"/>
    </source>
</evidence>
<dbReference type="Gene3D" id="3.30.450.40">
    <property type="match status" value="1"/>
</dbReference>
<dbReference type="Gene3D" id="1.10.10.60">
    <property type="entry name" value="Homeodomain-like"/>
    <property type="match status" value="1"/>
</dbReference>
<protein>
    <submittedName>
        <fullName evidence="6">Fis family transcriptional regulator</fullName>
    </submittedName>
</protein>
<dbReference type="Gene3D" id="3.40.50.300">
    <property type="entry name" value="P-loop containing nucleotide triphosphate hydrolases"/>
    <property type="match status" value="1"/>
</dbReference>
<comment type="caution">
    <text evidence="6">The sequence shown here is derived from an EMBL/GenBank/DDBJ whole genome shotgun (WGS) entry which is preliminary data.</text>
</comment>
<feature type="domain" description="Sigma-54 factor interaction" evidence="5">
    <location>
        <begin position="448"/>
        <end position="506"/>
    </location>
</feature>
<dbReference type="GO" id="GO:0006355">
    <property type="term" value="P:regulation of DNA-templated transcription"/>
    <property type="evidence" value="ECO:0007669"/>
    <property type="project" value="InterPro"/>
</dbReference>
<sequence length="584" mass="62988">MRNSEAPAINRTRTPRPLIAASWLRSYASGVPQAAEFELPYSDDFDRENRLSRAAQPVLERLIDSMSGTRHSMVLADVDGRIVNRWVAQRALNDKLDNARIAPGFEFAEEFAGTNGVGTALEERKAVIVHGTEHFADFLHRFSCVGIPILHPTRGTIEGVLDFTCLATDFHPLMTPLLVEATKHIETRFAQEASASESALLEAFVRMRRRTRAPLVAMRTNFLLTNSAAAGILNGLDQAVLWEVASGLVAGGHDVGTVELSTGRYGIRISPVDGGDHGALGLVVRFSPIPSAQPVPIPALTANESAPASAGSSPPGRSAQWVHVLDRVPALIRSGQPIAVCGESGTGKHRFAAHLHAQAGHESVREFDAAVDGREGPGRLVERCRAALERGDGVIIRHLQLLAPESLDELAALARRVSRPAQLIVTVHEDATDAVTRTIGAFPQQVWLPPLRQRSEDIAEIVPALLADLSSQRPAVCSSAALQALMRYEWPGNITELRDVLGVALGAAPRGVIEPAHLPHLILRRAQGRKLTPMEYSERDLIVKTLAVVDGNRTEAARVLGIGRATLYRKLRSLGISAGADLAD</sequence>
<dbReference type="InterPro" id="IPR027417">
    <property type="entry name" value="P-loop_NTPase"/>
</dbReference>
<dbReference type="InterPro" id="IPR029016">
    <property type="entry name" value="GAF-like_dom_sf"/>
</dbReference>
<dbReference type="GO" id="GO:0043565">
    <property type="term" value="F:sequence-specific DNA binding"/>
    <property type="evidence" value="ECO:0007669"/>
    <property type="project" value="InterPro"/>
</dbReference>
<keyword evidence="7" id="KW-1185">Reference proteome</keyword>
<dbReference type="EMBL" id="BMMD01000002">
    <property type="protein sequence ID" value="GGJ70849.1"/>
    <property type="molecule type" value="Genomic_DNA"/>
</dbReference>
<organism evidence="6 7">
    <name type="scientific">Agromyces bauzanensis</name>
    <dbReference type="NCBI Taxonomy" id="1308924"/>
    <lineage>
        <taxon>Bacteria</taxon>
        <taxon>Bacillati</taxon>
        <taxon>Actinomycetota</taxon>
        <taxon>Actinomycetes</taxon>
        <taxon>Micrococcales</taxon>
        <taxon>Microbacteriaceae</taxon>
        <taxon>Agromyces</taxon>
    </lineage>
</organism>
<dbReference type="InterPro" id="IPR002078">
    <property type="entry name" value="Sigma_54_int"/>
</dbReference>
<dbReference type="PRINTS" id="PR01590">
    <property type="entry name" value="HTHFIS"/>
</dbReference>
<gene>
    <name evidence="6" type="ORF">GCM10011372_05940</name>
</gene>